<feature type="transmembrane region" description="Helical" evidence="1">
    <location>
        <begin position="405"/>
        <end position="428"/>
    </location>
</feature>
<keyword evidence="1" id="KW-0812">Transmembrane</keyword>
<dbReference type="AlphaFoldDB" id="A0A7C4FDA0"/>
<proteinExistence type="predicted"/>
<organism evidence="2">
    <name type="scientific">Ignisphaera aggregans</name>
    <dbReference type="NCBI Taxonomy" id="334771"/>
    <lineage>
        <taxon>Archaea</taxon>
        <taxon>Thermoproteota</taxon>
        <taxon>Thermoprotei</taxon>
        <taxon>Desulfurococcales</taxon>
        <taxon>Desulfurococcaceae</taxon>
        <taxon>Ignisphaera</taxon>
    </lineage>
</organism>
<protein>
    <submittedName>
        <fullName evidence="2">Uncharacterized protein</fullName>
    </submittedName>
</protein>
<keyword evidence="1" id="KW-0472">Membrane</keyword>
<dbReference type="EMBL" id="DTFF01000021">
    <property type="protein sequence ID" value="HGI87244.1"/>
    <property type="molecule type" value="Genomic_DNA"/>
</dbReference>
<sequence>MIRGPWFRLKETVLASSLITLLALHTLILQAQSNELLVYEQRVLWIYVTNASFTQRPLNAFKVSYSFSTIDAEFSIHSSTWTNATININVVVNFIGRERLRYMVTSIIGESFNTIIEESIEGNIAIDVKNIIIQWHKYEIVLPGEYNTSVRVDFINLNKIINNRSFNIGNVIENGNGVRTLVAQSNKLTYAVSLIDVYLNKTGYMVHYLKNAQECDILDYLPMKTDIKFNANISKDAMRYRMYINGLEAEDPLNSYRAMLCLLPSLTLVQNIVKRVEANLTTVTSIPRISDHVLESIVPWFLDTFAVNMLSGYSETSLQGAYSNAVFVSLFNTTDTSYVIELGIHNVNTTYSTEYYKNWLCNISKYMVRPYLGKDLCSEIKKATIYTYTQSPALPKQPNKLSNTFTLLLVVIIVIVSVETALVVYMALKVLRYRRASG</sequence>
<keyword evidence="1" id="KW-1133">Transmembrane helix</keyword>
<reference evidence="2" key="1">
    <citation type="journal article" date="2020" name="mSystems">
        <title>Genome- and Community-Level Interaction Insights into Carbon Utilization and Element Cycling Functions of Hydrothermarchaeota in Hydrothermal Sediment.</title>
        <authorList>
            <person name="Zhou Z."/>
            <person name="Liu Y."/>
            <person name="Xu W."/>
            <person name="Pan J."/>
            <person name="Luo Z.H."/>
            <person name="Li M."/>
        </authorList>
    </citation>
    <scope>NUCLEOTIDE SEQUENCE [LARGE SCALE GENOMIC DNA]</scope>
    <source>
        <strain evidence="2">SpSt-732</strain>
    </source>
</reference>
<evidence type="ECO:0000313" key="2">
    <source>
        <dbReference type="EMBL" id="HGI87244.1"/>
    </source>
</evidence>
<evidence type="ECO:0000256" key="1">
    <source>
        <dbReference type="SAM" id="Phobius"/>
    </source>
</evidence>
<comment type="caution">
    <text evidence="2">The sequence shown here is derived from an EMBL/GenBank/DDBJ whole genome shotgun (WGS) entry which is preliminary data.</text>
</comment>
<gene>
    <name evidence="2" type="ORF">ENV14_02435</name>
</gene>
<name>A0A7C4FDA0_9CREN</name>
<accession>A0A7C4FDA0</accession>